<dbReference type="EC" id="2.7.11.1" evidence="3"/>
<comment type="caution">
    <text evidence="3">The sequence shown here is derived from an EMBL/GenBank/DDBJ whole genome shotgun (WGS) entry which is preliminary data.</text>
</comment>
<dbReference type="InterPro" id="IPR036885">
    <property type="entry name" value="SWIB_MDM2_dom_sf"/>
</dbReference>
<dbReference type="GO" id="GO:0004674">
    <property type="term" value="F:protein serine/threonine kinase activity"/>
    <property type="evidence" value="ECO:0007669"/>
    <property type="project" value="UniProtKB-EC"/>
</dbReference>
<dbReference type="Proteomes" id="UP001337655">
    <property type="component" value="Unassembled WGS sequence"/>
</dbReference>
<dbReference type="InterPro" id="IPR019835">
    <property type="entry name" value="SWIB_domain"/>
</dbReference>
<accession>A0AAV9PU65</accession>
<dbReference type="RefSeq" id="XP_064664506.1">
    <property type="nucleotide sequence ID" value="XM_064798272.1"/>
</dbReference>
<keyword evidence="4" id="KW-1185">Reference proteome</keyword>
<reference evidence="3 4" key="1">
    <citation type="submission" date="2023-08" db="EMBL/GenBank/DDBJ databases">
        <title>Black Yeasts Isolated from many extreme environments.</title>
        <authorList>
            <person name="Coleine C."/>
            <person name="Stajich J.E."/>
            <person name="Selbmann L."/>
        </authorList>
    </citation>
    <scope>NUCLEOTIDE SEQUENCE [LARGE SCALE GENOMIC DNA]</scope>
    <source>
        <strain evidence="3 4">CCFEE 5935</strain>
    </source>
</reference>
<dbReference type="SMART" id="SM00151">
    <property type="entry name" value="SWIB"/>
    <property type="match status" value="1"/>
</dbReference>
<evidence type="ECO:0000256" key="1">
    <source>
        <dbReference type="SAM" id="MobiDB-lite"/>
    </source>
</evidence>
<keyword evidence="3" id="KW-0808">Transferase</keyword>
<dbReference type="SUPFAM" id="SSF47592">
    <property type="entry name" value="SWIB/MDM2 domain"/>
    <property type="match status" value="1"/>
</dbReference>
<dbReference type="EMBL" id="JAVRRT010000001">
    <property type="protein sequence ID" value="KAK5175868.1"/>
    <property type="molecule type" value="Genomic_DNA"/>
</dbReference>
<dbReference type="Pfam" id="PF02201">
    <property type="entry name" value="SWIB"/>
    <property type="match status" value="1"/>
</dbReference>
<feature type="region of interest" description="Disordered" evidence="1">
    <location>
        <begin position="1"/>
        <end position="70"/>
    </location>
</feature>
<name>A0AAV9PU65_9PEZI</name>
<dbReference type="CDD" id="cd10568">
    <property type="entry name" value="SWIB_like"/>
    <property type="match status" value="1"/>
</dbReference>
<feature type="domain" description="DM2" evidence="2">
    <location>
        <begin position="263"/>
        <end position="340"/>
    </location>
</feature>
<sequence>MDAARGHKRKISFADLEATFRRPGPPLQHAPQPQQQQQMTPQQAEQYRQDHMRRVEGARRQARKPTDREIPEELSDVVVGDGVEQYRKLRDVERRLDATMMRKRLDLTDNMQRQYTRREGVLRVWISNTADGQPWQAAEEGSVGFGEDGTFDFGENSQATFRVKVEGRLLPDATFEKDGTDEEKKEDKSRRPRLSHFFKSIVTRFDRNPALQPDGYSAIEWQKPTHTTPNYDPNSSEVSFDTLEFERKSDENINVTVELTRDVKTERFKLSPLLAEILDTEEEDLPGVVSGIWEYCRVMGLQEDDDRRSIVCDEPLRRLFQKDTIYFPYVPDAVKPHLHHLDPIKLPYTIRVDKSYINGTPATDTEPAIAPSAPTVYDIRVPLPNPVYAELAKFNHTKESHTKDLQTIVRTDDDLALLVQKIHNTNAKRKFYENLGKDPASFVKRWFSSQQRDQEVILAENMRGGGDDGPGEFHSRGGTEGLWGTKQAHESVGLWLARNTKAH</sequence>
<dbReference type="Gene3D" id="1.10.245.10">
    <property type="entry name" value="SWIB/MDM2 domain"/>
    <property type="match status" value="1"/>
</dbReference>
<evidence type="ECO:0000259" key="2">
    <source>
        <dbReference type="PROSITE" id="PS51925"/>
    </source>
</evidence>
<dbReference type="PANTHER" id="PTHR13844">
    <property type="entry name" value="SWI/SNF-RELATED MATRIX-ASSOCIATED ACTIN-DEPENDENT REGULATOR OF CHROMATIN SUBFAMILY D"/>
    <property type="match status" value="1"/>
</dbReference>
<organism evidence="3 4">
    <name type="scientific">Saxophila tyrrhenica</name>
    <dbReference type="NCBI Taxonomy" id="1690608"/>
    <lineage>
        <taxon>Eukaryota</taxon>
        <taxon>Fungi</taxon>
        <taxon>Dikarya</taxon>
        <taxon>Ascomycota</taxon>
        <taxon>Pezizomycotina</taxon>
        <taxon>Dothideomycetes</taxon>
        <taxon>Dothideomycetidae</taxon>
        <taxon>Mycosphaerellales</taxon>
        <taxon>Extremaceae</taxon>
        <taxon>Saxophila</taxon>
    </lineage>
</organism>
<proteinExistence type="predicted"/>
<evidence type="ECO:0000313" key="4">
    <source>
        <dbReference type="Proteomes" id="UP001337655"/>
    </source>
</evidence>
<gene>
    <name evidence="3" type="primary">ssr3</name>
    <name evidence="3" type="ORF">LTR77_001008</name>
</gene>
<dbReference type="GeneID" id="89922357"/>
<protein>
    <submittedName>
        <fullName evidence="3">SWI/SNF and RSC complex subunit Ssr3</fullName>
        <ecNumber evidence="3">2.7.11.1</ecNumber>
    </submittedName>
</protein>
<dbReference type="PROSITE" id="PS51925">
    <property type="entry name" value="SWIB_MDM2"/>
    <property type="match status" value="1"/>
</dbReference>
<dbReference type="AlphaFoldDB" id="A0AAV9PU65"/>
<dbReference type="InterPro" id="IPR003121">
    <property type="entry name" value="SWIB_MDM2_domain"/>
</dbReference>
<feature type="compositionally biased region" description="Low complexity" evidence="1">
    <location>
        <begin position="29"/>
        <end position="46"/>
    </location>
</feature>
<evidence type="ECO:0000313" key="3">
    <source>
        <dbReference type="EMBL" id="KAK5175868.1"/>
    </source>
</evidence>
<feature type="compositionally biased region" description="Basic residues" evidence="1">
    <location>
        <begin position="1"/>
        <end position="11"/>
    </location>
</feature>
<feature type="compositionally biased region" description="Basic and acidic residues" evidence="1">
    <location>
        <begin position="47"/>
        <end position="70"/>
    </location>
</feature>